<evidence type="ECO:0000313" key="2">
    <source>
        <dbReference type="Proteomes" id="UP001497600"/>
    </source>
</evidence>
<sequence length="251" mass="29267">MNTFNIRKLSSLRGSTEDGWVHFPQRSDLSLTFIKINSNQIKLKVMWRATILEQIEFSPCSQLSYQSASLQVTTRYPYLAFKWLDGNTISKKFQVGFNDTIEYERCVAHINLLGITIKYLGDSRQYSQHYDQNSQFLSQFPPSQTIHSQVQSQIKHQSHIQVQLPEHSQAIYSQYSQQSPINLTQEYNFSIPVDNDTTLVEFTELNNKDDNHSSSPNIYSMSDEDIKQIIKQKLKNPEFVKFVERLDELLK</sequence>
<keyword evidence="2" id="KW-1185">Reference proteome</keyword>
<reference evidence="1 2" key="1">
    <citation type="submission" date="2024-01" db="EMBL/GenBank/DDBJ databases">
        <authorList>
            <consortium name="Genoscope - CEA"/>
            <person name="William W."/>
        </authorList>
    </citation>
    <scope>NUCLEOTIDE SEQUENCE [LARGE SCALE GENOMIC DNA]</scope>
    <source>
        <strain evidence="1 2">29B2s-10</strain>
    </source>
</reference>
<name>A0ABP0ECD6_9ASCO</name>
<evidence type="ECO:0000313" key="1">
    <source>
        <dbReference type="EMBL" id="CAK7907007.1"/>
    </source>
</evidence>
<organism evidence="1 2">
    <name type="scientific">[Candida] anglica</name>
    <dbReference type="NCBI Taxonomy" id="148631"/>
    <lineage>
        <taxon>Eukaryota</taxon>
        <taxon>Fungi</taxon>
        <taxon>Dikarya</taxon>
        <taxon>Ascomycota</taxon>
        <taxon>Saccharomycotina</taxon>
        <taxon>Pichiomycetes</taxon>
        <taxon>Debaryomycetaceae</taxon>
        <taxon>Kurtzmaniella</taxon>
    </lineage>
</organism>
<proteinExistence type="predicted"/>
<protein>
    <submittedName>
        <fullName evidence="1">Uncharacterized protein</fullName>
    </submittedName>
</protein>
<dbReference type="Proteomes" id="UP001497600">
    <property type="component" value="Chromosome E"/>
</dbReference>
<accession>A0ABP0ECD6</accession>
<dbReference type="Pfam" id="PF03525">
    <property type="entry name" value="Meiotic_rec114"/>
    <property type="match status" value="1"/>
</dbReference>
<gene>
    <name evidence="1" type="ORF">CAAN4_E03466</name>
</gene>
<dbReference type="InterPro" id="IPR004354">
    <property type="entry name" value="Meiotic_Rec114"/>
</dbReference>
<dbReference type="EMBL" id="OZ004257">
    <property type="protein sequence ID" value="CAK7907007.1"/>
    <property type="molecule type" value="Genomic_DNA"/>
</dbReference>